<evidence type="ECO:0000256" key="2">
    <source>
        <dbReference type="SAM" id="MobiDB-lite"/>
    </source>
</evidence>
<proteinExistence type="predicted"/>
<dbReference type="InterPro" id="IPR036875">
    <property type="entry name" value="Znf_CCHC_sf"/>
</dbReference>
<dbReference type="PROSITE" id="PS50158">
    <property type="entry name" value="ZF_CCHC"/>
    <property type="match status" value="1"/>
</dbReference>
<keyword evidence="1" id="KW-0862">Zinc</keyword>
<feature type="region of interest" description="Disordered" evidence="2">
    <location>
        <begin position="254"/>
        <end position="278"/>
    </location>
</feature>
<name>A0AAV1E575_OLDCO</name>
<reference evidence="4" key="1">
    <citation type="submission" date="2023-03" db="EMBL/GenBank/DDBJ databases">
        <authorList>
            <person name="Julca I."/>
        </authorList>
    </citation>
    <scope>NUCLEOTIDE SEQUENCE</scope>
</reference>
<dbReference type="GO" id="GO:0008270">
    <property type="term" value="F:zinc ion binding"/>
    <property type="evidence" value="ECO:0007669"/>
    <property type="project" value="UniProtKB-KW"/>
</dbReference>
<dbReference type="PANTHER" id="PTHR31286:SF99">
    <property type="entry name" value="DUF4283 DOMAIN-CONTAINING PROTEIN"/>
    <property type="match status" value="1"/>
</dbReference>
<dbReference type="InterPro" id="IPR001878">
    <property type="entry name" value="Znf_CCHC"/>
</dbReference>
<dbReference type="AlphaFoldDB" id="A0AAV1E575"/>
<dbReference type="InterPro" id="IPR040256">
    <property type="entry name" value="At4g02000-like"/>
</dbReference>
<protein>
    <submittedName>
        <fullName evidence="4">OLC1v1016052C1</fullName>
    </submittedName>
</protein>
<keyword evidence="5" id="KW-1185">Reference proteome</keyword>
<evidence type="ECO:0000259" key="3">
    <source>
        <dbReference type="PROSITE" id="PS50158"/>
    </source>
</evidence>
<accession>A0AAV1E575</accession>
<keyword evidence="1" id="KW-0863">Zinc-finger</keyword>
<dbReference type="GO" id="GO:0003676">
    <property type="term" value="F:nucleic acid binding"/>
    <property type="evidence" value="ECO:0007669"/>
    <property type="project" value="InterPro"/>
</dbReference>
<gene>
    <name evidence="4" type="ORF">OLC1_LOCUS21783</name>
</gene>
<feature type="region of interest" description="Disordered" evidence="2">
    <location>
        <begin position="116"/>
        <end position="163"/>
    </location>
</feature>
<keyword evidence="1" id="KW-0479">Metal-binding</keyword>
<evidence type="ECO:0000256" key="1">
    <source>
        <dbReference type="PROSITE-ProRule" id="PRU00047"/>
    </source>
</evidence>
<dbReference type="SUPFAM" id="SSF57756">
    <property type="entry name" value="Retrovirus zinc finger-like domains"/>
    <property type="match status" value="1"/>
</dbReference>
<feature type="domain" description="CCHC-type" evidence="3">
    <location>
        <begin position="99"/>
        <end position="114"/>
    </location>
</feature>
<evidence type="ECO:0000313" key="5">
    <source>
        <dbReference type="Proteomes" id="UP001161247"/>
    </source>
</evidence>
<dbReference type="EMBL" id="OX459125">
    <property type="protein sequence ID" value="CAI9115212.1"/>
    <property type="molecule type" value="Genomic_DNA"/>
</dbReference>
<feature type="compositionally biased region" description="Basic and acidic residues" evidence="2">
    <location>
        <begin position="148"/>
        <end position="163"/>
    </location>
</feature>
<feature type="compositionally biased region" description="Polar residues" evidence="2">
    <location>
        <begin position="263"/>
        <end position="272"/>
    </location>
</feature>
<organism evidence="4 5">
    <name type="scientific">Oldenlandia corymbosa var. corymbosa</name>
    <dbReference type="NCBI Taxonomy" id="529605"/>
    <lineage>
        <taxon>Eukaryota</taxon>
        <taxon>Viridiplantae</taxon>
        <taxon>Streptophyta</taxon>
        <taxon>Embryophyta</taxon>
        <taxon>Tracheophyta</taxon>
        <taxon>Spermatophyta</taxon>
        <taxon>Magnoliopsida</taxon>
        <taxon>eudicotyledons</taxon>
        <taxon>Gunneridae</taxon>
        <taxon>Pentapetalae</taxon>
        <taxon>asterids</taxon>
        <taxon>lamiids</taxon>
        <taxon>Gentianales</taxon>
        <taxon>Rubiaceae</taxon>
        <taxon>Rubioideae</taxon>
        <taxon>Spermacoceae</taxon>
        <taxon>Hedyotis-Oldenlandia complex</taxon>
        <taxon>Oldenlandia</taxon>
    </lineage>
</organism>
<sequence length="278" mass="30791">MHSMPWSEDFDENSDQIKSVVAWIRLPGMPVHLYYKKVFRKIGKIVGKIVKIDHQTAAQTRGKFARLAVVLDLTKTVCARFTIRGKKQPVEYEYLPNICFHCGHYGHATISCPDRTSKGEVPDGSGIGGGGAVDDRGKGGAASPHSNQEIRVEDSNGHNKGTMEEESIYGPWLLAKPTGRPSFWRNKEVEEGNKSAPLNLEVRDATRFQVGKDDLRGNTKVGAREARKKGKTRKEDESRVVGDVWNGKEKEISTPFARIGSQGKETGNSTITVGEEHF</sequence>
<dbReference type="PANTHER" id="PTHR31286">
    <property type="entry name" value="GLYCINE-RICH CELL WALL STRUCTURAL PROTEIN 1.8-LIKE"/>
    <property type="match status" value="1"/>
</dbReference>
<dbReference type="Proteomes" id="UP001161247">
    <property type="component" value="Chromosome 8"/>
</dbReference>
<evidence type="ECO:0000313" key="4">
    <source>
        <dbReference type="EMBL" id="CAI9115212.1"/>
    </source>
</evidence>